<name>A0ACC6T9F8_9HYPH</name>
<comment type="caution">
    <text evidence="1">The sequence shown here is derived from an EMBL/GenBank/DDBJ whole genome shotgun (WGS) entry which is preliminary data.</text>
</comment>
<evidence type="ECO:0000313" key="1">
    <source>
        <dbReference type="EMBL" id="MER9288581.1"/>
    </source>
</evidence>
<dbReference type="Proteomes" id="UP001480082">
    <property type="component" value="Unassembled WGS sequence"/>
</dbReference>
<protein>
    <submittedName>
        <fullName evidence="1">DUF4347 domain-containing protein</fullName>
    </submittedName>
</protein>
<dbReference type="EMBL" id="JAMYRI010000047">
    <property type="protein sequence ID" value="MER9288581.1"/>
    <property type="molecule type" value="Genomic_DNA"/>
</dbReference>
<keyword evidence="2" id="KW-1185">Reference proteome</keyword>
<reference evidence="1 2" key="1">
    <citation type="journal article" date="2024" name="Proc. Natl. Acad. Sci. U.S.A.">
        <title>The evolutionary genomics of adaptation to stress in wild rhizobium bacteria.</title>
        <authorList>
            <person name="Kehlet-Delgado H."/>
            <person name="Montoya A.P."/>
            <person name="Jensen K.T."/>
            <person name="Wendlandt C.E."/>
            <person name="Dexheimer C."/>
            <person name="Roberts M."/>
            <person name="Torres Martinez L."/>
            <person name="Friesen M.L."/>
            <person name="Griffitts J.S."/>
            <person name="Porter S.S."/>
        </authorList>
    </citation>
    <scope>NUCLEOTIDE SEQUENCE [LARGE SCALE GENOMIC DNA]</scope>
    <source>
        <strain evidence="1 2">M0468</strain>
    </source>
</reference>
<organism evidence="1 2">
    <name type="scientific">Mesorhizobium australicum</name>
    <dbReference type="NCBI Taxonomy" id="536018"/>
    <lineage>
        <taxon>Bacteria</taxon>
        <taxon>Pseudomonadati</taxon>
        <taxon>Pseudomonadota</taxon>
        <taxon>Alphaproteobacteria</taxon>
        <taxon>Hyphomicrobiales</taxon>
        <taxon>Phyllobacteriaceae</taxon>
        <taxon>Mesorhizobium</taxon>
    </lineage>
</organism>
<proteinExistence type="predicted"/>
<sequence length="300" mass="31350">MPHGGVGAFPRFDGRRTDPLPDAATDRPNAGTDAPRPSEILFVDPSVADLGTILSNLKPEVEAILLDSERPAARQMALALEGRDGLDAVHVIAHGAPGRVCFAAGEWSARTLQDDEADLATIGQALGEDGEFMVWSCHAGQGRAGRTFIGALARTVGADIRSATKPVGSAGLGGSWELAVRTRGMPQQPPLTSRGLEAYAGLLAGVRRIVSGDVPHDAAENVTYVVVNSTDKSVVASFSLPGHANIPKFSITVTVPSANETYVAGRLDESGKFRPANFTISENSQFNIGGKDAGEARDDA</sequence>
<gene>
    <name evidence="1" type="ORF">NKI81_32760</name>
</gene>
<accession>A0ACC6T9F8</accession>
<evidence type="ECO:0000313" key="2">
    <source>
        <dbReference type="Proteomes" id="UP001480082"/>
    </source>
</evidence>